<dbReference type="eggNOG" id="KOG1535">
    <property type="taxonomic scope" value="Eukaryota"/>
</dbReference>
<dbReference type="AlphaFoldDB" id="H2YCU9"/>
<feature type="domain" description="Fumarylacetoacetase-like C-terminal" evidence="3">
    <location>
        <begin position="5"/>
        <end position="117"/>
    </location>
</feature>
<evidence type="ECO:0000256" key="1">
    <source>
        <dbReference type="ARBA" id="ARBA00010211"/>
    </source>
</evidence>
<comment type="similarity">
    <text evidence="1">Belongs to the FAH family.</text>
</comment>
<dbReference type="Gene3D" id="3.90.850.10">
    <property type="entry name" value="Fumarylacetoacetase-like, C-terminal domain"/>
    <property type="match status" value="1"/>
</dbReference>
<evidence type="ECO:0000313" key="5">
    <source>
        <dbReference type="Proteomes" id="UP000007875"/>
    </source>
</evidence>
<organism evidence="4 5">
    <name type="scientific">Ciona savignyi</name>
    <name type="common">Pacific transparent sea squirt</name>
    <dbReference type="NCBI Taxonomy" id="51511"/>
    <lineage>
        <taxon>Eukaryota</taxon>
        <taxon>Metazoa</taxon>
        <taxon>Chordata</taxon>
        <taxon>Tunicata</taxon>
        <taxon>Ascidiacea</taxon>
        <taxon>Phlebobranchia</taxon>
        <taxon>Cionidae</taxon>
        <taxon>Ciona</taxon>
    </lineage>
</organism>
<dbReference type="Pfam" id="PF01557">
    <property type="entry name" value="FAA_hydrolase"/>
    <property type="match status" value="1"/>
</dbReference>
<dbReference type="PANTHER" id="PTHR42796:SF4">
    <property type="entry name" value="FUMARYLACETOACETATE HYDROLASE DOMAIN-CONTAINING PROTEIN 2A"/>
    <property type="match status" value="1"/>
</dbReference>
<dbReference type="InParanoid" id="H2YCU9"/>
<dbReference type="STRING" id="51511.ENSCSAVP00000003147"/>
<dbReference type="Proteomes" id="UP000007875">
    <property type="component" value="Unassembled WGS sequence"/>
</dbReference>
<accession>H2YCU9</accession>
<dbReference type="SUPFAM" id="SSF56529">
    <property type="entry name" value="FAH"/>
    <property type="match status" value="1"/>
</dbReference>
<evidence type="ECO:0000313" key="4">
    <source>
        <dbReference type="Ensembl" id="ENSCSAVP00000003147.1"/>
    </source>
</evidence>
<reference evidence="4" key="3">
    <citation type="submission" date="2025-09" db="UniProtKB">
        <authorList>
            <consortium name="Ensembl"/>
        </authorList>
    </citation>
    <scope>IDENTIFICATION</scope>
</reference>
<evidence type="ECO:0000256" key="2">
    <source>
        <dbReference type="ARBA" id="ARBA00022723"/>
    </source>
</evidence>
<protein>
    <recommendedName>
        <fullName evidence="3">Fumarylacetoacetase-like C-terminal domain-containing protein</fullName>
    </recommendedName>
</protein>
<evidence type="ECO:0000259" key="3">
    <source>
        <dbReference type="Pfam" id="PF01557"/>
    </source>
</evidence>
<dbReference type="GO" id="GO:0003824">
    <property type="term" value="F:catalytic activity"/>
    <property type="evidence" value="ECO:0007669"/>
    <property type="project" value="InterPro"/>
</dbReference>
<dbReference type="PANTHER" id="PTHR42796">
    <property type="entry name" value="FUMARYLACETOACETATE HYDROLASE DOMAIN-CONTAINING PROTEIN 2A-RELATED"/>
    <property type="match status" value="1"/>
</dbReference>
<sequence length="119" mass="13031">MKKNSKQWLLGKTFDTFCPLGPVMVTKDEIKDPHNLALRCLVNGEVMQDSNTSQLVFSIEACIAWVSRFFPLKPGDVLLTGTPPGVGVFRNPPIFLKAGDTVVCEIEGIGKLTNPVVDE</sequence>
<name>H2YCU9_CIOSA</name>
<dbReference type="GO" id="GO:0046872">
    <property type="term" value="F:metal ion binding"/>
    <property type="evidence" value="ECO:0007669"/>
    <property type="project" value="UniProtKB-KW"/>
</dbReference>
<dbReference type="InterPro" id="IPR051121">
    <property type="entry name" value="FAH"/>
</dbReference>
<dbReference type="InterPro" id="IPR036663">
    <property type="entry name" value="Fumarylacetoacetase_C_sf"/>
</dbReference>
<proteinExistence type="inferred from homology"/>
<keyword evidence="5" id="KW-1185">Reference proteome</keyword>
<dbReference type="HOGENOM" id="CLU_028458_2_4_1"/>
<dbReference type="InterPro" id="IPR011234">
    <property type="entry name" value="Fumarylacetoacetase-like_C"/>
</dbReference>
<reference evidence="4" key="2">
    <citation type="submission" date="2025-08" db="UniProtKB">
        <authorList>
            <consortium name="Ensembl"/>
        </authorList>
    </citation>
    <scope>IDENTIFICATION</scope>
</reference>
<reference evidence="5" key="1">
    <citation type="submission" date="2003-08" db="EMBL/GenBank/DDBJ databases">
        <authorList>
            <person name="Birren B."/>
            <person name="Nusbaum C."/>
            <person name="Abebe A."/>
            <person name="Abouelleil A."/>
            <person name="Adekoya E."/>
            <person name="Ait-zahra M."/>
            <person name="Allen N."/>
            <person name="Allen T."/>
            <person name="An P."/>
            <person name="Anderson M."/>
            <person name="Anderson S."/>
            <person name="Arachchi H."/>
            <person name="Armbruster J."/>
            <person name="Bachantsang P."/>
            <person name="Baldwin J."/>
            <person name="Barry A."/>
            <person name="Bayul T."/>
            <person name="Blitshsteyn B."/>
            <person name="Bloom T."/>
            <person name="Blye J."/>
            <person name="Boguslavskiy L."/>
            <person name="Borowsky M."/>
            <person name="Boukhgalter B."/>
            <person name="Brunache A."/>
            <person name="Butler J."/>
            <person name="Calixte N."/>
            <person name="Calvo S."/>
            <person name="Camarata J."/>
            <person name="Campo K."/>
            <person name="Chang J."/>
            <person name="Cheshatsang Y."/>
            <person name="Citroen M."/>
            <person name="Collymore A."/>
            <person name="Considine T."/>
            <person name="Cook A."/>
            <person name="Cooke P."/>
            <person name="Corum B."/>
            <person name="Cuomo C."/>
            <person name="David R."/>
            <person name="Dawoe T."/>
            <person name="Degray S."/>
            <person name="Dodge S."/>
            <person name="Dooley K."/>
            <person name="Dorje P."/>
            <person name="Dorjee K."/>
            <person name="Dorris L."/>
            <person name="Duffey N."/>
            <person name="Dupes A."/>
            <person name="Elkins T."/>
            <person name="Engels R."/>
            <person name="Erickson J."/>
            <person name="Farina A."/>
            <person name="Faro S."/>
            <person name="Ferreira P."/>
            <person name="Fischer H."/>
            <person name="Fitzgerald M."/>
            <person name="Foley K."/>
            <person name="Gage D."/>
            <person name="Galagan J."/>
            <person name="Gearin G."/>
            <person name="Gnerre S."/>
            <person name="Gnirke A."/>
            <person name="Goyette A."/>
            <person name="Graham J."/>
            <person name="Grandbois E."/>
            <person name="Gyaltsen K."/>
            <person name="Hafez N."/>
            <person name="Hagopian D."/>
            <person name="Hagos B."/>
            <person name="Hall J."/>
            <person name="Hatcher B."/>
            <person name="Heller A."/>
            <person name="Higgins H."/>
            <person name="Honan T."/>
            <person name="Horn A."/>
            <person name="Houde N."/>
            <person name="Hughes L."/>
            <person name="Hulme W."/>
            <person name="Husby E."/>
            <person name="Iliev I."/>
            <person name="Jaffe D."/>
            <person name="Jones C."/>
            <person name="Kamal M."/>
            <person name="Kamat A."/>
            <person name="Kamvysselis M."/>
            <person name="Karlsson E."/>
            <person name="Kells C."/>
            <person name="Kieu A."/>
            <person name="Kisner P."/>
            <person name="Kodira C."/>
            <person name="Kulbokas E."/>
            <person name="Labutti K."/>
            <person name="Lama D."/>
            <person name="Landers T."/>
            <person name="Leger J."/>
            <person name="Levine S."/>
            <person name="Lewis D."/>
            <person name="Lewis T."/>
            <person name="Lindblad-toh K."/>
            <person name="Liu X."/>
            <person name="Lokyitsang T."/>
            <person name="Lokyitsang Y."/>
            <person name="Lucien O."/>
            <person name="Lui A."/>
            <person name="Ma L.J."/>
            <person name="Mabbitt R."/>
            <person name="Macdonald J."/>
            <person name="Maclean C."/>
            <person name="Major J."/>
            <person name="Manning J."/>
            <person name="Marabella R."/>
            <person name="Maru K."/>
            <person name="Matthews C."/>
            <person name="Mauceli E."/>
            <person name="Mccarthy M."/>
            <person name="Mcdonough S."/>
            <person name="Mcghee T."/>
            <person name="Meldrim J."/>
            <person name="Meneus L."/>
            <person name="Mesirov J."/>
            <person name="Mihalev A."/>
            <person name="Mihova T."/>
            <person name="Mikkelsen T."/>
            <person name="Mlenga V."/>
            <person name="Moru K."/>
            <person name="Mozes J."/>
            <person name="Mulrain L."/>
            <person name="Munson G."/>
            <person name="Naylor J."/>
            <person name="Newes C."/>
            <person name="Nguyen C."/>
            <person name="Nguyen N."/>
            <person name="Nguyen T."/>
            <person name="Nicol R."/>
            <person name="Nielsen C."/>
            <person name="Nizzari M."/>
            <person name="Norbu C."/>
            <person name="Norbu N."/>
            <person name="O'donnell P."/>
            <person name="Okoawo O."/>
            <person name="O'leary S."/>
            <person name="Omotosho B."/>
            <person name="O'neill K."/>
            <person name="Osman S."/>
            <person name="Parker S."/>
            <person name="Perrin D."/>
            <person name="Phunkhang P."/>
            <person name="Piqani B."/>
            <person name="Purcell S."/>
            <person name="Rachupka T."/>
            <person name="Ramasamy U."/>
            <person name="Rameau R."/>
            <person name="Ray V."/>
            <person name="Raymond C."/>
            <person name="Retta R."/>
            <person name="Richardson S."/>
            <person name="Rise C."/>
            <person name="Rodriguez J."/>
            <person name="Rogers J."/>
            <person name="Rogov P."/>
            <person name="Rutman M."/>
            <person name="Schupbach R."/>
            <person name="Seaman C."/>
            <person name="Settipalli S."/>
            <person name="Sharpe T."/>
            <person name="Sheridan J."/>
            <person name="Sherpa N."/>
            <person name="Shi J."/>
            <person name="Smirnov S."/>
            <person name="Smith C."/>
            <person name="Sougnez C."/>
            <person name="Spencer B."/>
            <person name="Stalker J."/>
            <person name="Stange-thomann N."/>
            <person name="Stavropoulos S."/>
            <person name="Stetson K."/>
            <person name="Stone C."/>
            <person name="Stone S."/>
            <person name="Stubbs M."/>
            <person name="Talamas J."/>
            <person name="Tchuinga P."/>
            <person name="Tenzing P."/>
            <person name="Tesfaye S."/>
            <person name="Theodore J."/>
            <person name="Thoulutsang Y."/>
            <person name="Topham K."/>
            <person name="Towey S."/>
            <person name="Tsamla T."/>
            <person name="Tsomo N."/>
            <person name="Vallee D."/>
            <person name="Vassiliev H."/>
            <person name="Venkataraman V."/>
            <person name="Vinson J."/>
            <person name="Vo A."/>
            <person name="Wade C."/>
            <person name="Wang S."/>
            <person name="Wangchuk T."/>
            <person name="Wangdi T."/>
            <person name="Whittaker C."/>
            <person name="Wilkinson J."/>
            <person name="Wu Y."/>
            <person name="Wyman D."/>
            <person name="Yadav S."/>
            <person name="Yang S."/>
            <person name="Yang X."/>
            <person name="Yeager S."/>
            <person name="Yee E."/>
            <person name="Young G."/>
            <person name="Zainoun J."/>
            <person name="Zembeck L."/>
            <person name="Zimmer A."/>
            <person name="Zody M."/>
            <person name="Lander E."/>
        </authorList>
    </citation>
    <scope>NUCLEOTIDE SEQUENCE [LARGE SCALE GENOMIC DNA]</scope>
</reference>
<dbReference type="OMA" id="EACIAWV"/>
<dbReference type="Ensembl" id="ENSCSAVT00000003195.1">
    <property type="protein sequence ID" value="ENSCSAVP00000003147.1"/>
    <property type="gene ID" value="ENSCSAVG00000001869.1"/>
</dbReference>
<dbReference type="GO" id="GO:0044281">
    <property type="term" value="P:small molecule metabolic process"/>
    <property type="evidence" value="ECO:0007669"/>
    <property type="project" value="UniProtKB-ARBA"/>
</dbReference>
<keyword evidence="2" id="KW-0479">Metal-binding</keyword>
<dbReference type="GeneTree" id="ENSGT00940000166311"/>